<reference evidence="5" key="1">
    <citation type="journal article" date="2019" name="PLoS Negl. Trop. Dis.">
        <title>Revisiting the worldwide diversity of Leptospira species in the environment.</title>
        <authorList>
            <person name="Vincent A.T."/>
            <person name="Schiettekatte O."/>
            <person name="Bourhy P."/>
            <person name="Veyrier F.J."/>
            <person name="Picardeau M."/>
        </authorList>
    </citation>
    <scope>NUCLEOTIDE SEQUENCE [LARGE SCALE GENOMIC DNA]</scope>
    <source>
        <strain evidence="5">201702454</strain>
    </source>
</reference>
<accession>A0A4R9JTJ7</accession>
<dbReference type="InterPro" id="IPR011761">
    <property type="entry name" value="ATP-grasp"/>
</dbReference>
<dbReference type="PROSITE" id="PS50975">
    <property type="entry name" value="ATP_GRASP"/>
    <property type="match status" value="1"/>
</dbReference>
<organism evidence="5 6">
    <name type="scientific">Leptospira kemamanensis</name>
    <dbReference type="NCBI Taxonomy" id="2484942"/>
    <lineage>
        <taxon>Bacteria</taxon>
        <taxon>Pseudomonadati</taxon>
        <taxon>Spirochaetota</taxon>
        <taxon>Spirochaetia</taxon>
        <taxon>Leptospirales</taxon>
        <taxon>Leptospiraceae</taxon>
        <taxon>Leptospira</taxon>
    </lineage>
</organism>
<sequence length="329" mass="36838">MKTVLLACDIYNPTTPKLSQEWESEESITYMEKTIQSLGYDVVVLSDATEITSTLSGIAKSKRNEWIVWNFIEGYHSSSREAYIPALCEYLAIPHTGSAASVQTLTLDKYKTKLYLESLGIQTTKSQLIKSRADLPNLNFPLFLKPNGEGSSLGISEDNIISSLADWNTQVSKQLDEYSEIIAEPYLSGRELTVAVIGNRGSYEVLPIAYVDTPSGLYHEGIKSKSEFLESLDFNVSESLQTILNKTSYQIASALGSSGYIRIDYKLENESVYLLEVNATPGFSHIYSTLPLLWEKTGKSYAELLKVCLELGFEEYSSHKRFQYGKDQL</sequence>
<dbReference type="PANTHER" id="PTHR23132:SF23">
    <property type="entry name" value="D-ALANINE--D-ALANINE LIGASE B"/>
    <property type="match status" value="1"/>
</dbReference>
<dbReference type="Gene3D" id="3.30.470.20">
    <property type="entry name" value="ATP-grasp fold, B domain"/>
    <property type="match status" value="1"/>
</dbReference>
<name>A0A4R9JTJ7_9LEPT</name>
<proteinExistence type="inferred from homology"/>
<keyword evidence="3" id="KW-0547">Nucleotide-binding</keyword>
<evidence type="ECO:0000256" key="1">
    <source>
        <dbReference type="ARBA" id="ARBA00010871"/>
    </source>
</evidence>
<dbReference type="Proteomes" id="UP000297609">
    <property type="component" value="Unassembled WGS sequence"/>
</dbReference>
<dbReference type="InterPro" id="IPR011095">
    <property type="entry name" value="Dala_Dala_lig_C"/>
</dbReference>
<dbReference type="PANTHER" id="PTHR23132">
    <property type="entry name" value="D-ALANINE--D-ALANINE LIGASE"/>
    <property type="match status" value="1"/>
</dbReference>
<dbReference type="AlphaFoldDB" id="A0A4R9JTJ7"/>
<dbReference type="SUPFAM" id="SSF56059">
    <property type="entry name" value="Glutathione synthetase ATP-binding domain-like"/>
    <property type="match status" value="1"/>
</dbReference>
<protein>
    <submittedName>
        <fullName evidence="5">D-alanine--D-alanine ligase</fullName>
    </submittedName>
</protein>
<evidence type="ECO:0000259" key="4">
    <source>
        <dbReference type="PROSITE" id="PS50975"/>
    </source>
</evidence>
<comment type="similarity">
    <text evidence="1">Belongs to the D-alanine--D-alanine ligase family.</text>
</comment>
<keyword evidence="3" id="KW-0067">ATP-binding</keyword>
<dbReference type="GO" id="GO:0008716">
    <property type="term" value="F:D-alanine-D-alanine ligase activity"/>
    <property type="evidence" value="ECO:0007669"/>
    <property type="project" value="InterPro"/>
</dbReference>
<dbReference type="GO" id="GO:0005524">
    <property type="term" value="F:ATP binding"/>
    <property type="evidence" value="ECO:0007669"/>
    <property type="project" value="UniProtKB-UniRule"/>
</dbReference>
<evidence type="ECO:0000313" key="5">
    <source>
        <dbReference type="EMBL" id="TGL54995.1"/>
    </source>
</evidence>
<comment type="caution">
    <text evidence="5">The sequence shown here is derived from an EMBL/GenBank/DDBJ whole genome shotgun (WGS) entry which is preliminary data.</text>
</comment>
<dbReference type="Pfam" id="PF07478">
    <property type="entry name" value="Dala_Dala_lig_C"/>
    <property type="match status" value="1"/>
</dbReference>
<dbReference type="Gene3D" id="3.30.1490.20">
    <property type="entry name" value="ATP-grasp fold, A domain"/>
    <property type="match status" value="1"/>
</dbReference>
<feature type="domain" description="ATP-grasp" evidence="4">
    <location>
        <begin position="113"/>
        <end position="310"/>
    </location>
</feature>
<gene>
    <name evidence="5" type="ORF">EHQ59_05140</name>
</gene>
<evidence type="ECO:0000313" key="6">
    <source>
        <dbReference type="Proteomes" id="UP000297609"/>
    </source>
</evidence>
<dbReference type="GO" id="GO:0046872">
    <property type="term" value="F:metal ion binding"/>
    <property type="evidence" value="ECO:0007669"/>
    <property type="project" value="InterPro"/>
</dbReference>
<dbReference type="RefSeq" id="WP_135618112.1">
    <property type="nucleotide sequence ID" value="NZ_RQGG01000013.1"/>
</dbReference>
<evidence type="ECO:0000256" key="3">
    <source>
        <dbReference type="PROSITE-ProRule" id="PRU00409"/>
    </source>
</evidence>
<dbReference type="OrthoDB" id="9813261at2"/>
<keyword evidence="6" id="KW-1185">Reference proteome</keyword>
<evidence type="ECO:0000256" key="2">
    <source>
        <dbReference type="ARBA" id="ARBA00022598"/>
    </source>
</evidence>
<dbReference type="InterPro" id="IPR013815">
    <property type="entry name" value="ATP_grasp_subdomain_1"/>
</dbReference>
<dbReference type="EMBL" id="RQGG01000013">
    <property type="protein sequence ID" value="TGL54995.1"/>
    <property type="molecule type" value="Genomic_DNA"/>
</dbReference>
<keyword evidence="2 5" id="KW-0436">Ligase</keyword>